<dbReference type="Gene3D" id="1.10.3230.30">
    <property type="entry name" value="Phage gp6-like head-tail connector protein"/>
    <property type="match status" value="1"/>
</dbReference>
<dbReference type="Pfam" id="PF05135">
    <property type="entry name" value="Phage_connect_1"/>
    <property type="match status" value="1"/>
</dbReference>
<evidence type="ECO:0000313" key="2">
    <source>
        <dbReference type="Proteomes" id="UP000635853"/>
    </source>
</evidence>
<dbReference type="InterPro" id="IPR021146">
    <property type="entry name" value="Phage_gp6-like_head-tail"/>
</dbReference>
<dbReference type="EMBL" id="JAESIL010000060">
    <property type="protein sequence ID" value="MBL3579227.1"/>
    <property type="molecule type" value="Genomic_DNA"/>
</dbReference>
<dbReference type="RefSeq" id="WP_075785395.1">
    <property type="nucleotide sequence ID" value="NZ_JAESIL010000060.1"/>
</dbReference>
<evidence type="ECO:0000313" key="1">
    <source>
        <dbReference type="EMBL" id="MBL3579227.1"/>
    </source>
</evidence>
<dbReference type="InterPro" id="IPR006450">
    <property type="entry name" value="Phage_HK97_gp6-like"/>
</dbReference>
<proteinExistence type="predicted"/>
<dbReference type="NCBIfam" id="TIGR01560">
    <property type="entry name" value="put_DNA_pack"/>
    <property type="match status" value="1"/>
</dbReference>
<sequence length="102" mass="10584">MDLASLIAPTKAHARVDTDDEDATIELMLAAAAGDVLAAAEVAEPADAADLPTDLRFAICDQAAMLFDARGGDTERPVGLSLAAARIVARHRGVRVCLPTSE</sequence>
<reference evidence="2" key="1">
    <citation type="submission" date="2021-01" db="EMBL/GenBank/DDBJ databases">
        <title>Draft genomes of Rhodovulum sulfidophilum.</title>
        <authorList>
            <person name="Guzman M.S."/>
        </authorList>
    </citation>
    <scope>NUCLEOTIDE SEQUENCE [LARGE SCALE GENOMIC DNA]</scope>
    <source>
        <strain evidence="2">AB19</strain>
    </source>
</reference>
<accession>A0ABS1RHU3</accession>
<keyword evidence="2" id="KW-1185">Reference proteome</keyword>
<gene>
    <name evidence="1" type="ORF">JMJ92_13820</name>
</gene>
<dbReference type="CDD" id="cd08054">
    <property type="entry name" value="gp6"/>
    <property type="match status" value="1"/>
</dbReference>
<name>A0ABS1RHU3_9RHOB</name>
<comment type="caution">
    <text evidence="1">The sequence shown here is derived from an EMBL/GenBank/DDBJ whole genome shotgun (WGS) entry which is preliminary data.</text>
</comment>
<protein>
    <submittedName>
        <fullName evidence="1">Phage gp6-like head-tail connector protein</fullName>
    </submittedName>
</protein>
<organism evidence="1 2">
    <name type="scientific">Rhodovulum visakhapatnamense</name>
    <dbReference type="NCBI Taxonomy" id="364297"/>
    <lineage>
        <taxon>Bacteria</taxon>
        <taxon>Pseudomonadati</taxon>
        <taxon>Pseudomonadota</taxon>
        <taxon>Alphaproteobacteria</taxon>
        <taxon>Rhodobacterales</taxon>
        <taxon>Paracoccaceae</taxon>
        <taxon>Rhodovulum</taxon>
    </lineage>
</organism>
<dbReference type="Proteomes" id="UP000635853">
    <property type="component" value="Unassembled WGS sequence"/>
</dbReference>